<dbReference type="InterPro" id="IPR013083">
    <property type="entry name" value="Znf_RING/FYVE/PHD"/>
</dbReference>
<keyword evidence="3" id="KW-0862">Zinc</keyword>
<dbReference type="GO" id="GO:0061630">
    <property type="term" value="F:ubiquitin protein ligase activity"/>
    <property type="evidence" value="ECO:0007669"/>
    <property type="project" value="TreeGrafter"/>
</dbReference>
<dbReference type="GO" id="GO:0008270">
    <property type="term" value="F:zinc ion binding"/>
    <property type="evidence" value="ECO:0007669"/>
    <property type="project" value="UniProtKB-KW"/>
</dbReference>
<dbReference type="PROSITE" id="PS50089">
    <property type="entry name" value="ZF_RING_2"/>
    <property type="match status" value="1"/>
</dbReference>
<dbReference type="PROSITE" id="PS00518">
    <property type="entry name" value="ZF_RING_1"/>
    <property type="match status" value="1"/>
</dbReference>
<dbReference type="InterPro" id="IPR027370">
    <property type="entry name" value="Znf-RING_euk"/>
</dbReference>
<evidence type="ECO:0000256" key="1">
    <source>
        <dbReference type="ARBA" id="ARBA00022723"/>
    </source>
</evidence>
<dbReference type="AlphaFoldDB" id="A0A3P6U5T8"/>
<feature type="non-terminal residue" evidence="6">
    <location>
        <position position="228"/>
    </location>
</feature>
<evidence type="ECO:0000313" key="6">
    <source>
        <dbReference type="EMBL" id="VDK89455.1"/>
    </source>
</evidence>
<name>A0A3P6U5T8_DIBLA</name>
<keyword evidence="7" id="KW-1185">Reference proteome</keyword>
<accession>A0A3P6U5T8</accession>
<evidence type="ECO:0000256" key="4">
    <source>
        <dbReference type="PROSITE-ProRule" id="PRU00175"/>
    </source>
</evidence>
<dbReference type="OrthoDB" id="111250at2759"/>
<dbReference type="InterPro" id="IPR001841">
    <property type="entry name" value="Znf_RING"/>
</dbReference>
<reference evidence="6 7" key="1">
    <citation type="submission" date="2018-11" db="EMBL/GenBank/DDBJ databases">
        <authorList>
            <consortium name="Pathogen Informatics"/>
        </authorList>
    </citation>
    <scope>NUCLEOTIDE SEQUENCE [LARGE SCALE GENOMIC DNA]</scope>
</reference>
<dbReference type="InterPro" id="IPR017907">
    <property type="entry name" value="Znf_RING_CS"/>
</dbReference>
<dbReference type="Gene3D" id="3.30.40.10">
    <property type="entry name" value="Zinc/RING finger domain, C3HC4 (zinc finger)"/>
    <property type="match status" value="1"/>
</dbReference>
<dbReference type="PANTHER" id="PTHR22791">
    <property type="entry name" value="RING-TYPE DOMAIN-CONTAINING PROTEIN"/>
    <property type="match status" value="1"/>
</dbReference>
<dbReference type="SUPFAM" id="SSF57850">
    <property type="entry name" value="RING/U-box"/>
    <property type="match status" value="1"/>
</dbReference>
<evidence type="ECO:0000313" key="7">
    <source>
        <dbReference type="Proteomes" id="UP000281553"/>
    </source>
</evidence>
<evidence type="ECO:0000256" key="3">
    <source>
        <dbReference type="ARBA" id="ARBA00022833"/>
    </source>
</evidence>
<dbReference type="EMBL" id="UYRU01045395">
    <property type="protein sequence ID" value="VDK89455.1"/>
    <property type="molecule type" value="Genomic_DNA"/>
</dbReference>
<dbReference type="Proteomes" id="UP000281553">
    <property type="component" value="Unassembled WGS sequence"/>
</dbReference>
<keyword evidence="2 4" id="KW-0863">Zinc-finger</keyword>
<dbReference type="PANTHER" id="PTHR22791:SF6">
    <property type="entry name" value="RING-TYPE DOMAIN-CONTAINING PROTEIN"/>
    <property type="match status" value="1"/>
</dbReference>
<dbReference type="InterPro" id="IPR051435">
    <property type="entry name" value="RING_finger_E3_ubiq-ligases"/>
</dbReference>
<proteinExistence type="predicted"/>
<organism evidence="6 7">
    <name type="scientific">Dibothriocephalus latus</name>
    <name type="common">Fish tapeworm</name>
    <name type="synonym">Diphyllobothrium latum</name>
    <dbReference type="NCBI Taxonomy" id="60516"/>
    <lineage>
        <taxon>Eukaryota</taxon>
        <taxon>Metazoa</taxon>
        <taxon>Spiralia</taxon>
        <taxon>Lophotrochozoa</taxon>
        <taxon>Platyhelminthes</taxon>
        <taxon>Cestoda</taxon>
        <taxon>Eucestoda</taxon>
        <taxon>Diphyllobothriidea</taxon>
        <taxon>Diphyllobothriidae</taxon>
        <taxon>Dibothriocephalus</taxon>
    </lineage>
</organism>
<dbReference type="GO" id="GO:0016567">
    <property type="term" value="P:protein ubiquitination"/>
    <property type="evidence" value="ECO:0007669"/>
    <property type="project" value="TreeGrafter"/>
</dbReference>
<gene>
    <name evidence="6" type="ORF">DILT_LOCUS4397</name>
</gene>
<sequence length="228" mass="25103">MVLTALPPPASFQTAIYEHMTSPNNLRRIFVCQIDYRVLDQPRALPCGHVFCCRCLRDITVELGGQKTVKCIFCDKVFPVDNQESCMSIAYEYKAFVDLLEAGELSGSVANVQSEFADKEEGCINAYFFYSMTTDLILSPTPGQLVAVAYDRCANDNGNIEGTNIICPVCRHTTPLSGDCRLADLPRALDIDRLLEHLLPVIAASSGVDTSLVKTVTKPNKALQSMQE</sequence>
<keyword evidence="1" id="KW-0479">Metal-binding</keyword>
<protein>
    <recommendedName>
        <fullName evidence="5">RING-type domain-containing protein</fullName>
    </recommendedName>
</protein>
<dbReference type="Pfam" id="PF13445">
    <property type="entry name" value="zf-RING_UBOX"/>
    <property type="match status" value="1"/>
</dbReference>
<evidence type="ECO:0000259" key="5">
    <source>
        <dbReference type="PROSITE" id="PS50089"/>
    </source>
</evidence>
<evidence type="ECO:0000256" key="2">
    <source>
        <dbReference type="ARBA" id="ARBA00022771"/>
    </source>
</evidence>
<feature type="domain" description="RING-type" evidence="5">
    <location>
        <begin position="32"/>
        <end position="75"/>
    </location>
</feature>